<keyword evidence="2" id="KW-0472">Membrane</keyword>
<reference evidence="4" key="1">
    <citation type="submission" date="2021-01" db="EMBL/GenBank/DDBJ databases">
        <authorList>
            <person name="Corre E."/>
            <person name="Pelletier E."/>
            <person name="Niang G."/>
            <person name="Scheremetjew M."/>
            <person name="Finn R."/>
            <person name="Kale V."/>
            <person name="Holt S."/>
            <person name="Cochrane G."/>
            <person name="Meng A."/>
            <person name="Brown T."/>
            <person name="Cohen L."/>
        </authorList>
    </citation>
    <scope>NUCLEOTIDE SEQUENCE</scope>
    <source>
        <strain evidence="4">10249 10 AB</strain>
    </source>
</reference>
<feature type="transmembrane region" description="Helical" evidence="2">
    <location>
        <begin position="205"/>
        <end position="227"/>
    </location>
</feature>
<feature type="transmembrane region" description="Helical" evidence="2">
    <location>
        <begin position="31"/>
        <end position="50"/>
    </location>
</feature>
<feature type="compositionally biased region" description="Acidic residues" evidence="1">
    <location>
        <begin position="368"/>
        <end position="378"/>
    </location>
</feature>
<feature type="transmembrane region" description="Helical" evidence="2">
    <location>
        <begin position="239"/>
        <end position="260"/>
    </location>
</feature>
<feature type="transmembrane region" description="Helical" evidence="2">
    <location>
        <begin position="173"/>
        <end position="193"/>
    </location>
</feature>
<dbReference type="EMBL" id="HBIX01010873">
    <property type="protein sequence ID" value="CAE0715444.1"/>
    <property type="molecule type" value="Transcribed_RNA"/>
</dbReference>
<evidence type="ECO:0000256" key="2">
    <source>
        <dbReference type="SAM" id="Phobius"/>
    </source>
</evidence>
<protein>
    <submittedName>
        <fullName evidence="4">Uncharacterized protein</fullName>
    </submittedName>
</protein>
<feature type="transmembrane region" description="Helical" evidence="2">
    <location>
        <begin position="101"/>
        <end position="121"/>
    </location>
</feature>
<name>A0A6U9Y4A8_9STRA</name>
<accession>A0A6U9Y4A8</accession>
<sequence length="378" mass="41596">MASATTANLTVTSSTNQSDANSEKIDYNQRWFGYLSVIFFSAINFVSISNVDPLYETQFGNVIGVVFGVLTSIIASLVLVQDRSQKLLDCFHYTKSRNGYVEGNVLIFMVLWWIVGVAVITKPGGIAYQASNIHYSSWGALFSCVYTLNLWSTEKDILSVAEITGVSFTLKSWWIHFLSACVVLACSIGLHVRKNAASYGSDNNIPYAIALGLGSIAVSTFWIAVHLNFFQKLGMHEGGWLELFSSFFLIFVWIVGLGVFTTYGGIAAKVEGDECKSNLSTSVGDSGTNCTIILFMEDSEGSIRKHIESCAPLEERVPGSNLYYACWSCMLSSIAIAFKWKASQALRFANAQAERQQRNERETGDGFAGEDGEDNLNR</sequence>
<feature type="transmembrane region" description="Helical" evidence="2">
    <location>
        <begin position="62"/>
        <end position="80"/>
    </location>
</feature>
<evidence type="ECO:0000313" key="4">
    <source>
        <dbReference type="EMBL" id="CAE0715447.1"/>
    </source>
</evidence>
<evidence type="ECO:0000313" key="3">
    <source>
        <dbReference type="EMBL" id="CAE0715444.1"/>
    </source>
</evidence>
<keyword evidence="2" id="KW-1133">Transmembrane helix</keyword>
<feature type="compositionally biased region" description="Basic and acidic residues" evidence="1">
    <location>
        <begin position="355"/>
        <end position="364"/>
    </location>
</feature>
<evidence type="ECO:0000256" key="1">
    <source>
        <dbReference type="SAM" id="MobiDB-lite"/>
    </source>
</evidence>
<feature type="region of interest" description="Disordered" evidence="1">
    <location>
        <begin position="354"/>
        <end position="378"/>
    </location>
</feature>
<proteinExistence type="predicted"/>
<gene>
    <name evidence="3" type="ORF">PAUS00366_LOCUS8196</name>
    <name evidence="4" type="ORF">PAUS00366_LOCUS8199</name>
</gene>
<feature type="region of interest" description="Disordered" evidence="1">
    <location>
        <begin position="1"/>
        <end position="20"/>
    </location>
</feature>
<keyword evidence="2" id="KW-0812">Transmembrane</keyword>
<dbReference type="AlphaFoldDB" id="A0A6U9Y4A8"/>
<organism evidence="4">
    <name type="scientific">Pseudo-nitzschia australis</name>
    <dbReference type="NCBI Taxonomy" id="44445"/>
    <lineage>
        <taxon>Eukaryota</taxon>
        <taxon>Sar</taxon>
        <taxon>Stramenopiles</taxon>
        <taxon>Ochrophyta</taxon>
        <taxon>Bacillariophyta</taxon>
        <taxon>Bacillariophyceae</taxon>
        <taxon>Bacillariophycidae</taxon>
        <taxon>Bacillariales</taxon>
        <taxon>Bacillariaceae</taxon>
        <taxon>Pseudo-nitzschia</taxon>
    </lineage>
</organism>
<dbReference type="EMBL" id="HBIX01010876">
    <property type="protein sequence ID" value="CAE0715447.1"/>
    <property type="molecule type" value="Transcribed_RNA"/>
</dbReference>